<dbReference type="OrthoDB" id="9811577at2"/>
<dbReference type="EMBL" id="FWFQ01000004">
    <property type="protein sequence ID" value="SLN22518.1"/>
    <property type="molecule type" value="Genomic_DNA"/>
</dbReference>
<dbReference type="InterPro" id="IPR036513">
    <property type="entry name" value="STAS_dom_sf"/>
</dbReference>
<organism evidence="1 2">
    <name type="scientific">Pseudoruegeria aquimaris</name>
    <dbReference type="NCBI Taxonomy" id="393663"/>
    <lineage>
        <taxon>Bacteria</taxon>
        <taxon>Pseudomonadati</taxon>
        <taxon>Pseudomonadota</taxon>
        <taxon>Alphaproteobacteria</taxon>
        <taxon>Rhodobacterales</taxon>
        <taxon>Roseobacteraceae</taxon>
        <taxon>Pseudoruegeria</taxon>
    </lineage>
</organism>
<evidence type="ECO:0000313" key="1">
    <source>
        <dbReference type="EMBL" id="SLN22518.1"/>
    </source>
</evidence>
<dbReference type="AlphaFoldDB" id="A0A1Y5RR53"/>
<dbReference type="InterPro" id="IPR038396">
    <property type="entry name" value="SpoIIAA-like_sf"/>
</dbReference>
<accession>A0A1Y5RR53</accession>
<gene>
    <name evidence="1" type="ORF">PSA7680_00887</name>
</gene>
<evidence type="ECO:0000313" key="2">
    <source>
        <dbReference type="Proteomes" id="UP000193409"/>
    </source>
</evidence>
<keyword evidence="2" id="KW-1185">Reference proteome</keyword>
<dbReference type="Proteomes" id="UP000193409">
    <property type="component" value="Unassembled WGS sequence"/>
</dbReference>
<reference evidence="1 2" key="1">
    <citation type="submission" date="2017-03" db="EMBL/GenBank/DDBJ databases">
        <authorList>
            <person name="Afonso C.L."/>
            <person name="Miller P.J."/>
            <person name="Scott M.A."/>
            <person name="Spackman E."/>
            <person name="Goraichik I."/>
            <person name="Dimitrov K.M."/>
            <person name="Suarez D.L."/>
            <person name="Swayne D.E."/>
        </authorList>
    </citation>
    <scope>NUCLEOTIDE SEQUENCE [LARGE SCALE GENOMIC DNA]</scope>
    <source>
        <strain evidence="1 2">CECT 7680</strain>
    </source>
</reference>
<proteinExistence type="predicted"/>
<sequence length="241" mass="26707">MIEIVPGRPEGVLEVKITGKLTAEDYEAVLMPAIEEALWDRDGIRFLAQIGPGFEGVTGGAALDDLRLGLRHWRGFDRIALVTDAGWLETAARAMSVLSPCPMKVFGLDELEEARLWLAESLGAVHMEDLGGGVLHIQLLGQLDAAVYEGANARLDAFVRENDSVRFLLDLRAFDGWLGLSALGQHFSLVRDHHRIPDKIAFVGTKEWQKMAERIASRFLAADVRYFDAAQIEAAKVWLKE</sequence>
<protein>
    <recommendedName>
        <fullName evidence="3">STAS/SEC14 domain-containing protein</fullName>
    </recommendedName>
</protein>
<dbReference type="Gene3D" id="3.40.50.10600">
    <property type="entry name" value="SpoIIaa-like domains"/>
    <property type="match status" value="2"/>
</dbReference>
<evidence type="ECO:0008006" key="3">
    <source>
        <dbReference type="Google" id="ProtNLM"/>
    </source>
</evidence>
<dbReference type="Pfam" id="PF11964">
    <property type="entry name" value="SpoIIAA-like"/>
    <property type="match status" value="2"/>
</dbReference>
<dbReference type="RefSeq" id="WP_085867443.1">
    <property type="nucleotide sequence ID" value="NZ_FWFQ01000004.1"/>
</dbReference>
<name>A0A1Y5RR53_9RHOB</name>
<dbReference type="SUPFAM" id="SSF52091">
    <property type="entry name" value="SpoIIaa-like"/>
    <property type="match status" value="2"/>
</dbReference>
<dbReference type="InterPro" id="IPR021866">
    <property type="entry name" value="SpoIIAA-like"/>
</dbReference>